<feature type="compositionally biased region" description="Gly residues" evidence="1">
    <location>
        <begin position="1"/>
        <end position="10"/>
    </location>
</feature>
<evidence type="ECO:0000313" key="2">
    <source>
        <dbReference type="EMBL" id="KAL0356344.1"/>
    </source>
</evidence>
<reference evidence="2" key="2">
    <citation type="journal article" date="2024" name="Plant">
        <title>Genomic evolution and insights into agronomic trait innovations of Sesamum species.</title>
        <authorList>
            <person name="Miao H."/>
            <person name="Wang L."/>
            <person name="Qu L."/>
            <person name="Liu H."/>
            <person name="Sun Y."/>
            <person name="Le M."/>
            <person name="Wang Q."/>
            <person name="Wei S."/>
            <person name="Zheng Y."/>
            <person name="Lin W."/>
            <person name="Duan Y."/>
            <person name="Cao H."/>
            <person name="Xiong S."/>
            <person name="Wang X."/>
            <person name="Wei L."/>
            <person name="Li C."/>
            <person name="Ma Q."/>
            <person name="Ju M."/>
            <person name="Zhao R."/>
            <person name="Li G."/>
            <person name="Mu C."/>
            <person name="Tian Q."/>
            <person name="Mei H."/>
            <person name="Zhang T."/>
            <person name="Gao T."/>
            <person name="Zhang H."/>
        </authorList>
    </citation>
    <scope>NUCLEOTIDE SEQUENCE</scope>
    <source>
        <strain evidence="2">G02</strain>
    </source>
</reference>
<dbReference type="EMBL" id="JACGWJ010000017">
    <property type="protein sequence ID" value="KAL0356344.1"/>
    <property type="molecule type" value="Genomic_DNA"/>
</dbReference>
<dbReference type="AlphaFoldDB" id="A0AAW2PJI6"/>
<evidence type="ECO:0000256" key="1">
    <source>
        <dbReference type="SAM" id="MobiDB-lite"/>
    </source>
</evidence>
<sequence length="60" mass="5890">MDVDGGGGGAIDEDTAGDGDGAICVFFIPTWEGGREDEESISRAIGEGGIGGGVNDCATL</sequence>
<comment type="caution">
    <text evidence="2">The sequence shown here is derived from an EMBL/GenBank/DDBJ whole genome shotgun (WGS) entry which is preliminary data.</text>
</comment>
<gene>
    <name evidence="2" type="ORF">Sradi_4081300</name>
</gene>
<protein>
    <submittedName>
        <fullName evidence="2">Uncharacterized protein</fullName>
    </submittedName>
</protein>
<feature type="region of interest" description="Disordered" evidence="1">
    <location>
        <begin position="1"/>
        <end position="20"/>
    </location>
</feature>
<proteinExistence type="predicted"/>
<name>A0AAW2PJI6_SESRA</name>
<reference evidence="2" key="1">
    <citation type="submission" date="2020-06" db="EMBL/GenBank/DDBJ databases">
        <authorList>
            <person name="Li T."/>
            <person name="Hu X."/>
            <person name="Zhang T."/>
            <person name="Song X."/>
            <person name="Zhang H."/>
            <person name="Dai N."/>
            <person name="Sheng W."/>
            <person name="Hou X."/>
            <person name="Wei L."/>
        </authorList>
    </citation>
    <scope>NUCLEOTIDE SEQUENCE</scope>
    <source>
        <strain evidence="2">G02</strain>
        <tissue evidence="2">Leaf</tissue>
    </source>
</reference>
<accession>A0AAW2PJI6</accession>
<organism evidence="2">
    <name type="scientific">Sesamum radiatum</name>
    <name type="common">Black benniseed</name>
    <dbReference type="NCBI Taxonomy" id="300843"/>
    <lineage>
        <taxon>Eukaryota</taxon>
        <taxon>Viridiplantae</taxon>
        <taxon>Streptophyta</taxon>
        <taxon>Embryophyta</taxon>
        <taxon>Tracheophyta</taxon>
        <taxon>Spermatophyta</taxon>
        <taxon>Magnoliopsida</taxon>
        <taxon>eudicotyledons</taxon>
        <taxon>Gunneridae</taxon>
        <taxon>Pentapetalae</taxon>
        <taxon>asterids</taxon>
        <taxon>lamiids</taxon>
        <taxon>Lamiales</taxon>
        <taxon>Pedaliaceae</taxon>
        <taxon>Sesamum</taxon>
    </lineage>
</organism>